<proteinExistence type="predicted"/>
<accession>A0A0G1D5E8</accession>
<evidence type="ECO:0000313" key="2">
    <source>
        <dbReference type="Proteomes" id="UP000033980"/>
    </source>
</evidence>
<dbReference type="EMBL" id="LCFK01000027">
    <property type="protein sequence ID" value="KKS93095.1"/>
    <property type="molecule type" value="Genomic_DNA"/>
</dbReference>
<gene>
    <name evidence="1" type="ORF">UV68_C0027G0003</name>
</gene>
<sequence length="84" mass="9148">MDEVSFSGDSDWSGCACVRRSEDYPFSWAIKHSIHFGDDSSWELGDAAESANQLPARKTRALGIGLFLAAGCAQDSLHHSVLVY</sequence>
<dbReference type="AlphaFoldDB" id="A0A0G1D5E8"/>
<reference evidence="1 2" key="1">
    <citation type="journal article" date="2015" name="Nature">
        <title>rRNA introns, odd ribosomes, and small enigmatic genomes across a large radiation of phyla.</title>
        <authorList>
            <person name="Brown C.T."/>
            <person name="Hug L.A."/>
            <person name="Thomas B.C."/>
            <person name="Sharon I."/>
            <person name="Castelle C.J."/>
            <person name="Singh A."/>
            <person name="Wilkins M.J."/>
            <person name="Williams K.H."/>
            <person name="Banfield J.F."/>
        </authorList>
    </citation>
    <scope>NUCLEOTIDE SEQUENCE [LARGE SCALE GENOMIC DNA]</scope>
</reference>
<evidence type="ECO:0000313" key="1">
    <source>
        <dbReference type="EMBL" id="KKS93095.1"/>
    </source>
</evidence>
<comment type="caution">
    <text evidence="1">The sequence shown here is derived from an EMBL/GenBank/DDBJ whole genome shotgun (WGS) entry which is preliminary data.</text>
</comment>
<organism evidence="1 2">
    <name type="scientific">Candidatus Collierbacteria bacterium GW2011_GWC2_43_12</name>
    <dbReference type="NCBI Taxonomy" id="1618390"/>
    <lineage>
        <taxon>Bacteria</taxon>
        <taxon>Candidatus Collieribacteriota</taxon>
    </lineage>
</organism>
<protein>
    <submittedName>
        <fullName evidence="1">Uncharacterized protein</fullName>
    </submittedName>
</protein>
<name>A0A0G1D5E8_9BACT</name>
<dbReference type="Proteomes" id="UP000033980">
    <property type="component" value="Unassembled WGS sequence"/>
</dbReference>